<gene>
    <name evidence="4" type="ORF">BU653_01290</name>
    <name evidence="3" type="ORF">RCF65_04235</name>
</gene>
<reference evidence="3 6" key="3">
    <citation type="submission" date="2023-08" db="EMBL/GenBank/DDBJ databases">
        <title>Whole genome sequencing of Staphylococcus chromogenes NNSch 2386.</title>
        <authorList>
            <person name="Kropotov V.S."/>
            <person name="Boriskina E.V."/>
            <person name="Gordinskaya N.A."/>
            <person name="Shkurkina I.S."/>
            <person name="Kryazhev D.V."/>
            <person name="Alekseeva A.E."/>
            <person name="Makhova M.A."/>
        </authorList>
    </citation>
    <scope>NUCLEOTIDE SEQUENCE [LARGE SCALE GENOMIC DNA]</scope>
    <source>
        <strain evidence="3 6">NNSch 2386</strain>
    </source>
</reference>
<reference evidence="4 5" key="1">
    <citation type="journal article" date="2016" name="Front. Microbiol.">
        <title>Comprehensive Phylogenetic Analysis of Bovine Non-aureus Staphylococci Species Based on Whole-Genome Sequencing.</title>
        <authorList>
            <person name="Naushad S."/>
            <person name="Barkema H.W."/>
            <person name="Luby C."/>
            <person name="Condas L.A."/>
            <person name="Nobrega D.B."/>
            <person name="Carson D.A."/>
            <person name="De Buck J."/>
        </authorList>
    </citation>
    <scope>NUCLEOTIDE SEQUENCE [LARGE SCALE GENOMIC DNA]</scope>
    <source>
        <strain evidence="4 5">SNUC 505</strain>
    </source>
</reference>
<feature type="compositionally biased region" description="Acidic residues" evidence="1">
    <location>
        <begin position="211"/>
        <end position="223"/>
    </location>
</feature>
<dbReference type="Pfam" id="PF03413">
    <property type="entry name" value="PepSY"/>
    <property type="match status" value="1"/>
</dbReference>
<evidence type="ECO:0000313" key="6">
    <source>
        <dbReference type="Proteomes" id="UP001240157"/>
    </source>
</evidence>
<dbReference type="Gene3D" id="3.10.450.40">
    <property type="match status" value="1"/>
</dbReference>
<sequence>MKPFIKIIIIVISLILTLLLGMMIYANAHQSYMSKENAQKLVEKRYEGKVKEIHPRNGDSEFEVKLVSADAEYHIVIDRKKEAVKKITKIKSRPSKKTKQDKVKQSKINEKQAKDIAKKHVGGTFVAIKRHQSKQTEHYAVTQHVNTAEGANVMVNRMTGKVTSVSWFTRGDATPQEEATVSSPQNNPTTVTPSNEMAPPQNTLQPPSTPTEDDDDDDDWDDD</sequence>
<reference evidence="4" key="2">
    <citation type="submission" date="2018-03" db="EMBL/GenBank/DDBJ databases">
        <authorList>
            <person name="Naushad S."/>
        </authorList>
    </citation>
    <scope>NUCLEOTIDE SEQUENCE</scope>
    <source>
        <strain evidence="4">SNUC 505</strain>
    </source>
</reference>
<accession>A0AAE5W999</accession>
<feature type="domain" description="PepSY" evidence="2">
    <location>
        <begin position="107"/>
        <end position="165"/>
    </location>
</feature>
<feature type="compositionally biased region" description="Polar residues" evidence="1">
    <location>
        <begin position="177"/>
        <end position="206"/>
    </location>
</feature>
<evidence type="ECO:0000313" key="3">
    <source>
        <dbReference type="EMBL" id="MDQ7175191.1"/>
    </source>
</evidence>
<dbReference type="Proteomes" id="UP000242704">
    <property type="component" value="Unassembled WGS sequence"/>
</dbReference>
<dbReference type="Proteomes" id="UP001240157">
    <property type="component" value="Unassembled WGS sequence"/>
</dbReference>
<dbReference type="EMBL" id="PZBZ01000004">
    <property type="protein sequence ID" value="PTG16891.1"/>
    <property type="molecule type" value="Genomic_DNA"/>
</dbReference>
<evidence type="ECO:0000313" key="5">
    <source>
        <dbReference type="Proteomes" id="UP000242704"/>
    </source>
</evidence>
<feature type="region of interest" description="Disordered" evidence="1">
    <location>
        <begin position="173"/>
        <end position="223"/>
    </location>
</feature>
<proteinExistence type="predicted"/>
<organism evidence="4 5">
    <name type="scientific">Staphylococcus chromogenes</name>
    <name type="common">Staphylococcus hyicus subsp. chromogenes</name>
    <dbReference type="NCBI Taxonomy" id="46126"/>
    <lineage>
        <taxon>Bacteria</taxon>
        <taxon>Bacillati</taxon>
        <taxon>Bacillota</taxon>
        <taxon>Bacilli</taxon>
        <taxon>Bacillales</taxon>
        <taxon>Staphylococcaceae</taxon>
        <taxon>Staphylococcus</taxon>
    </lineage>
</organism>
<dbReference type="AlphaFoldDB" id="A0AAE5W999"/>
<name>A0AAE5W999_STACR</name>
<dbReference type="InterPro" id="IPR025711">
    <property type="entry name" value="PepSY"/>
</dbReference>
<evidence type="ECO:0000256" key="1">
    <source>
        <dbReference type="SAM" id="MobiDB-lite"/>
    </source>
</evidence>
<evidence type="ECO:0000313" key="4">
    <source>
        <dbReference type="EMBL" id="PTG16891.1"/>
    </source>
</evidence>
<protein>
    <submittedName>
        <fullName evidence="3">PepSY domain-containing protein</fullName>
    </submittedName>
</protein>
<comment type="caution">
    <text evidence="4">The sequence shown here is derived from an EMBL/GenBank/DDBJ whole genome shotgun (WGS) entry which is preliminary data.</text>
</comment>
<dbReference type="RefSeq" id="WP_107360460.1">
    <property type="nucleotide sequence ID" value="NZ_JAHCNX010000005.1"/>
</dbReference>
<evidence type="ECO:0000259" key="2">
    <source>
        <dbReference type="Pfam" id="PF03413"/>
    </source>
</evidence>
<dbReference type="EMBL" id="JAVGJF010000016">
    <property type="protein sequence ID" value="MDQ7175191.1"/>
    <property type="molecule type" value="Genomic_DNA"/>
</dbReference>